<gene>
    <name evidence="2" type="ORF">NZH93_19960</name>
</gene>
<evidence type="ECO:0000313" key="2">
    <source>
        <dbReference type="EMBL" id="MCS7479142.1"/>
    </source>
</evidence>
<proteinExistence type="predicted"/>
<comment type="caution">
    <text evidence="2">The sequence shown here is derived from an EMBL/GenBank/DDBJ whole genome shotgun (WGS) entry which is preliminary data.</text>
</comment>
<reference evidence="2" key="1">
    <citation type="submission" date="2022-08" db="EMBL/GenBank/DDBJ databases">
        <authorList>
            <person name="Tistechok S."/>
            <person name="Samborskyy M."/>
            <person name="Roman I."/>
        </authorList>
    </citation>
    <scope>NUCLEOTIDE SEQUENCE</scope>
    <source>
        <strain evidence="2">DSM 103496</strain>
    </source>
</reference>
<protein>
    <submittedName>
        <fullName evidence="2">UBP-type zinc finger domain-containing protein</fullName>
    </submittedName>
</protein>
<keyword evidence="3" id="KW-1185">Reference proteome</keyword>
<dbReference type="EMBL" id="JANYMP010000009">
    <property type="protein sequence ID" value="MCS7479142.1"/>
    <property type="molecule type" value="Genomic_DNA"/>
</dbReference>
<organism evidence="2 3">
    <name type="scientific">Umezawaea endophytica</name>
    <dbReference type="NCBI Taxonomy" id="1654476"/>
    <lineage>
        <taxon>Bacteria</taxon>
        <taxon>Bacillati</taxon>
        <taxon>Actinomycetota</taxon>
        <taxon>Actinomycetes</taxon>
        <taxon>Pseudonocardiales</taxon>
        <taxon>Pseudonocardiaceae</taxon>
        <taxon>Umezawaea</taxon>
    </lineage>
</organism>
<dbReference type="PROSITE" id="PS50271">
    <property type="entry name" value="ZF_UBP"/>
    <property type="match status" value="1"/>
</dbReference>
<evidence type="ECO:0000259" key="1">
    <source>
        <dbReference type="PROSITE" id="PS50271"/>
    </source>
</evidence>
<accession>A0A9X2VMB8</accession>
<dbReference type="AlphaFoldDB" id="A0A9X2VMB8"/>
<dbReference type="Pfam" id="PF02148">
    <property type="entry name" value="zf-UBP"/>
    <property type="match status" value="1"/>
</dbReference>
<dbReference type="RefSeq" id="WP_259624648.1">
    <property type="nucleotide sequence ID" value="NZ_JANYMP010000009.1"/>
</dbReference>
<name>A0A9X2VMB8_9PSEU</name>
<dbReference type="Gene3D" id="3.30.40.10">
    <property type="entry name" value="Zinc/RING finger domain, C3HC4 (zinc finger)"/>
    <property type="match status" value="1"/>
</dbReference>
<evidence type="ECO:0000313" key="3">
    <source>
        <dbReference type="Proteomes" id="UP001141259"/>
    </source>
</evidence>
<dbReference type="SUPFAM" id="SSF57850">
    <property type="entry name" value="RING/U-box"/>
    <property type="match status" value="1"/>
</dbReference>
<sequence>MTTVVDEHLALVSNVVPQTPQGCRECLIAGTPWVHLRLCLTCGHVGCCDSSPMKHARRHAFDIGHPIVRSMEPGENWRWCYVHQAFV</sequence>
<dbReference type="InterPro" id="IPR001607">
    <property type="entry name" value="Znf_UBP"/>
</dbReference>
<feature type="domain" description="UBP-type" evidence="1">
    <location>
        <begin position="4"/>
        <end position="87"/>
    </location>
</feature>
<dbReference type="InterPro" id="IPR013083">
    <property type="entry name" value="Znf_RING/FYVE/PHD"/>
</dbReference>
<dbReference type="GO" id="GO:0008270">
    <property type="term" value="F:zinc ion binding"/>
    <property type="evidence" value="ECO:0007669"/>
    <property type="project" value="InterPro"/>
</dbReference>
<dbReference type="Proteomes" id="UP001141259">
    <property type="component" value="Unassembled WGS sequence"/>
</dbReference>